<dbReference type="PANTHER" id="PTHR21090:SF27">
    <property type="entry name" value="QUINATE REPRESSOR PROTEIN"/>
    <property type="match status" value="1"/>
</dbReference>
<dbReference type="Gene3D" id="3.40.50.720">
    <property type="entry name" value="NAD(P)-binding Rossmann-like Domain"/>
    <property type="match status" value="1"/>
</dbReference>
<keyword evidence="1" id="KW-0175">Coiled coil</keyword>
<dbReference type="GO" id="GO:0003866">
    <property type="term" value="F:3-phosphoshikimate 1-carboxyvinyltransferase activity"/>
    <property type="evidence" value="ECO:0007669"/>
    <property type="project" value="TreeGrafter"/>
</dbReference>
<evidence type="ECO:0000256" key="1">
    <source>
        <dbReference type="SAM" id="Coils"/>
    </source>
</evidence>
<feature type="compositionally biased region" description="Low complexity" evidence="2">
    <location>
        <begin position="549"/>
        <end position="558"/>
    </location>
</feature>
<keyword evidence="3" id="KW-0472">Membrane</keyword>
<feature type="compositionally biased region" description="Low complexity" evidence="2">
    <location>
        <begin position="263"/>
        <end position="280"/>
    </location>
</feature>
<feature type="domain" description="SDH C-terminal" evidence="4">
    <location>
        <begin position="178"/>
        <end position="201"/>
    </location>
</feature>
<proteinExistence type="predicted"/>
<keyword evidence="3" id="KW-0812">Transmembrane</keyword>
<evidence type="ECO:0000256" key="2">
    <source>
        <dbReference type="SAM" id="MobiDB-lite"/>
    </source>
</evidence>
<evidence type="ECO:0000313" key="6">
    <source>
        <dbReference type="Proteomes" id="UP001397290"/>
    </source>
</evidence>
<dbReference type="EMBL" id="JAAHCF010000056">
    <property type="protein sequence ID" value="KAK8149238.1"/>
    <property type="molecule type" value="Genomic_DNA"/>
</dbReference>
<feature type="compositionally biased region" description="Low complexity" evidence="2">
    <location>
        <begin position="482"/>
        <end position="493"/>
    </location>
</feature>
<feature type="region of interest" description="Disordered" evidence="2">
    <location>
        <begin position="472"/>
        <end position="600"/>
    </location>
</feature>
<keyword evidence="3" id="KW-1133">Transmembrane helix</keyword>
<gene>
    <name evidence="5" type="ORF">G3M48_007768</name>
</gene>
<sequence length="600" mass="64530">MNRAGEVRAFYGENTDWVGIKACIQSGLSPANAVRPTTCGVIIGAGGMARAAVYAMLQIGVATLSSKVVAHFQNLLKRDTDLLINGTEVRFHILKTRDDPWPADYRAPTILISCMPTHQIGDEPAPNFTAPETWLTSPTGGVIFELGYKTLDTPLLQQARAAASKGWVAMDGIDLPPEQGCAQFELFTGRRAPRGLMRRALFQHYKDENGSSFIPGLRRRLQMMIAVGGFLGLFLIVAIVVITMTRYSKRQGRQKSRTQGYESTTSADTTELASAATTSTVALPPPAQTAGGGNSVDRHTSVRSVMTLPAYRAEASTNEQVLGRAGDRDGVDVIVDLPTEEREEALRDEEMAALYQIRALRRQQILEREQRRTEREAARARNDRAALAAIRQRARLARNEVAASNEAIDELRQDASRAQGQRLRSVSTVSYGDLGVARHDGSRVRASSNDSERMGLLADAASIGEAAAAAGAVPESLRSRNRSVSSFVSVDSGPPSPAYSREASRYGRGSGDSPLAGSSPDLVEVPLDLGHEDRPPPGYDEASPSLGREAAAALPPEYAEGDRSSSGQVVGELQAPADTGRSQRSGSFTGPVPQIVIERH</sequence>
<evidence type="ECO:0000259" key="4">
    <source>
        <dbReference type="Pfam" id="PF18317"/>
    </source>
</evidence>
<feature type="region of interest" description="Disordered" evidence="2">
    <location>
        <begin position="251"/>
        <end position="298"/>
    </location>
</feature>
<organism evidence="5 6">
    <name type="scientific">Beauveria asiatica</name>
    <dbReference type="NCBI Taxonomy" id="1069075"/>
    <lineage>
        <taxon>Eukaryota</taxon>
        <taxon>Fungi</taxon>
        <taxon>Dikarya</taxon>
        <taxon>Ascomycota</taxon>
        <taxon>Pezizomycotina</taxon>
        <taxon>Sordariomycetes</taxon>
        <taxon>Hypocreomycetidae</taxon>
        <taxon>Hypocreales</taxon>
        <taxon>Cordycipitaceae</taxon>
        <taxon>Beauveria</taxon>
    </lineage>
</organism>
<evidence type="ECO:0000313" key="5">
    <source>
        <dbReference type="EMBL" id="KAK8149238.1"/>
    </source>
</evidence>
<keyword evidence="6" id="KW-1185">Reference proteome</keyword>
<dbReference type="Pfam" id="PF18317">
    <property type="entry name" value="SDH_C"/>
    <property type="match status" value="1"/>
</dbReference>
<evidence type="ECO:0000256" key="3">
    <source>
        <dbReference type="SAM" id="Phobius"/>
    </source>
</evidence>
<dbReference type="GO" id="GO:0009423">
    <property type="term" value="P:chorismate biosynthetic process"/>
    <property type="evidence" value="ECO:0007669"/>
    <property type="project" value="TreeGrafter"/>
</dbReference>
<dbReference type="AlphaFoldDB" id="A0AAW0S4C3"/>
<dbReference type="SUPFAM" id="SSF51735">
    <property type="entry name" value="NAD(P)-binding Rossmann-fold domains"/>
    <property type="match status" value="1"/>
</dbReference>
<protein>
    <recommendedName>
        <fullName evidence="4">SDH C-terminal domain-containing protein</fullName>
    </recommendedName>
</protein>
<comment type="caution">
    <text evidence="5">The sequence shown here is derived from an EMBL/GenBank/DDBJ whole genome shotgun (WGS) entry which is preliminary data.</text>
</comment>
<accession>A0AAW0S4C3</accession>
<reference evidence="5 6" key="1">
    <citation type="submission" date="2020-02" db="EMBL/GenBank/DDBJ databases">
        <title>Comparative genomics of the hypocrealean fungal genus Beauvera.</title>
        <authorList>
            <person name="Showalter D.N."/>
            <person name="Bushley K.E."/>
            <person name="Rehner S.A."/>
        </authorList>
    </citation>
    <scope>NUCLEOTIDE SEQUENCE [LARGE SCALE GENOMIC DNA]</scope>
    <source>
        <strain evidence="5 6">ARSEF4384</strain>
    </source>
</reference>
<dbReference type="Proteomes" id="UP001397290">
    <property type="component" value="Unassembled WGS sequence"/>
</dbReference>
<name>A0AAW0S4C3_9HYPO</name>
<feature type="coiled-coil region" evidence="1">
    <location>
        <begin position="363"/>
        <end position="421"/>
    </location>
</feature>
<dbReference type="InterPro" id="IPR041121">
    <property type="entry name" value="SDH_C"/>
</dbReference>
<dbReference type="InterPro" id="IPR036291">
    <property type="entry name" value="NAD(P)-bd_dom_sf"/>
</dbReference>
<dbReference type="CDD" id="cd01065">
    <property type="entry name" value="NAD_bind_Shikimate_DH"/>
    <property type="match status" value="1"/>
</dbReference>
<feature type="transmembrane region" description="Helical" evidence="3">
    <location>
        <begin position="223"/>
        <end position="247"/>
    </location>
</feature>
<dbReference type="PANTHER" id="PTHR21090">
    <property type="entry name" value="AROM/DEHYDROQUINATE SYNTHASE"/>
    <property type="match status" value="1"/>
</dbReference>